<dbReference type="GO" id="GO:0016020">
    <property type="term" value="C:membrane"/>
    <property type="evidence" value="ECO:0007669"/>
    <property type="project" value="UniProtKB-SubCell"/>
</dbReference>
<feature type="transmembrane region" description="Helical" evidence="6">
    <location>
        <begin position="75"/>
        <end position="97"/>
    </location>
</feature>
<dbReference type="InterPro" id="IPR050638">
    <property type="entry name" value="AA-Vitamin_Transporters"/>
</dbReference>
<evidence type="ECO:0000256" key="3">
    <source>
        <dbReference type="ARBA" id="ARBA00022692"/>
    </source>
</evidence>
<evidence type="ECO:0000259" key="7">
    <source>
        <dbReference type="Pfam" id="PF00892"/>
    </source>
</evidence>
<proteinExistence type="inferred from homology"/>
<reference evidence="8" key="1">
    <citation type="submission" date="2012-02" db="EMBL/GenBank/DDBJ databases">
        <title>The complete genome of Frateuria aurantia DSM 6220.</title>
        <authorList>
            <consortium name="US DOE Joint Genome Institute (JGI-PGF)"/>
            <person name="Lucas S."/>
            <person name="Copeland A."/>
            <person name="Lapidus A."/>
            <person name="Glavina del Rio T."/>
            <person name="Dalin E."/>
            <person name="Tice H."/>
            <person name="Bruce D."/>
            <person name="Goodwin L."/>
            <person name="Pitluck S."/>
            <person name="Peters L."/>
            <person name="Ovchinnikova G."/>
            <person name="Teshima H."/>
            <person name="Kyrpides N."/>
            <person name="Mavromatis K."/>
            <person name="Ivanova N."/>
            <person name="Brettin T."/>
            <person name="Detter J.C."/>
            <person name="Han C."/>
            <person name="Larimer F."/>
            <person name="Land M."/>
            <person name="Hauser L."/>
            <person name="Markowitz V."/>
            <person name="Cheng J.-F."/>
            <person name="Hugenholtz P."/>
            <person name="Woyke T."/>
            <person name="Wu D."/>
            <person name="Brambilla E."/>
            <person name="Klenk H.-P."/>
            <person name="Eisen J.A."/>
        </authorList>
    </citation>
    <scope>NUCLEOTIDE SEQUENCE</scope>
    <source>
        <strain evidence="8">DSM 6220</strain>
    </source>
</reference>
<sequence length="323" mass="34366">MHTRSTSPAARSSVPAGVVSGMGAGALWGLVFLAPVLTPDFSPWLLSAGRYLCFGLMAFALLASRGRVLLKRASLGQWGNLAWLALTGNTLYYVLLAAAVQNAGIATVSLVMGFLPVLVSLAGQRDPGAVSLRRLLPSLLLCVAGAICIGWQALQPQLQPQQRLQHLFGLACAVTALMSWTAYAVGNARALARLQDMSAHDWNLLTGVATGVQGLLLTMPALLLDQHPHAGHDWLRLGGVSLVVAILASILGNSLWNRMSRLLPLTLVGQMILFETLFAMAYGLMWARRWPHPLEALALVLVITSVLASLSAHRTSATTRATG</sequence>
<keyword evidence="9" id="KW-1185">Reference proteome</keyword>
<evidence type="ECO:0000313" key="9">
    <source>
        <dbReference type="Proteomes" id="UP000005234"/>
    </source>
</evidence>
<dbReference type="eggNOG" id="COG0697">
    <property type="taxonomic scope" value="Bacteria"/>
</dbReference>
<accession>H8L6U5</accession>
<feature type="transmembrane region" description="Helical" evidence="6">
    <location>
        <begin position="166"/>
        <end position="190"/>
    </location>
</feature>
<name>H8L6U5_FRAAD</name>
<feature type="transmembrane region" description="Helical" evidence="6">
    <location>
        <begin position="296"/>
        <end position="313"/>
    </location>
</feature>
<evidence type="ECO:0000256" key="6">
    <source>
        <dbReference type="SAM" id="Phobius"/>
    </source>
</evidence>
<keyword evidence="5 6" id="KW-0472">Membrane</keyword>
<keyword evidence="3 6" id="KW-0812">Transmembrane</keyword>
<dbReference type="SUPFAM" id="SSF103481">
    <property type="entry name" value="Multidrug resistance efflux transporter EmrE"/>
    <property type="match status" value="2"/>
</dbReference>
<comment type="subcellular location">
    <subcellularLocation>
        <location evidence="1">Membrane</location>
        <topology evidence="1">Multi-pass membrane protein</topology>
    </subcellularLocation>
</comment>
<protein>
    <submittedName>
        <fullName evidence="8">DMT(Drug/metabolite transporter) superfamily permease</fullName>
    </submittedName>
</protein>
<feature type="transmembrane region" description="Helical" evidence="6">
    <location>
        <begin position="103"/>
        <end position="123"/>
    </location>
</feature>
<dbReference type="PANTHER" id="PTHR32322">
    <property type="entry name" value="INNER MEMBRANE TRANSPORTER"/>
    <property type="match status" value="1"/>
</dbReference>
<dbReference type="OrthoDB" id="7216522at2"/>
<evidence type="ECO:0000256" key="2">
    <source>
        <dbReference type="ARBA" id="ARBA00007362"/>
    </source>
</evidence>
<organism evidence="8 9">
    <name type="scientific">Frateuria aurantia (strain ATCC 33424 / DSM 6220 / KCTC 2777 / LMG 1558 / NBRC 3245 / NCIMB 13370)</name>
    <name type="common">Acetobacter aurantius</name>
    <dbReference type="NCBI Taxonomy" id="767434"/>
    <lineage>
        <taxon>Bacteria</taxon>
        <taxon>Pseudomonadati</taxon>
        <taxon>Pseudomonadota</taxon>
        <taxon>Gammaproteobacteria</taxon>
        <taxon>Lysobacterales</taxon>
        <taxon>Rhodanobacteraceae</taxon>
        <taxon>Frateuria</taxon>
    </lineage>
</organism>
<feature type="transmembrane region" description="Helical" evidence="6">
    <location>
        <begin position="202"/>
        <end position="222"/>
    </location>
</feature>
<dbReference type="KEGG" id="fau:Fraau_1616"/>
<dbReference type="Pfam" id="PF00892">
    <property type="entry name" value="EamA"/>
    <property type="match status" value="2"/>
</dbReference>
<feature type="domain" description="EamA" evidence="7">
    <location>
        <begin position="17"/>
        <end position="122"/>
    </location>
</feature>
<feature type="transmembrane region" description="Helical" evidence="6">
    <location>
        <begin position="234"/>
        <end position="255"/>
    </location>
</feature>
<dbReference type="STRING" id="767434.Fraau_1616"/>
<dbReference type="HOGENOM" id="CLU_058004_1_0_6"/>
<feature type="transmembrane region" description="Helical" evidence="6">
    <location>
        <begin position="262"/>
        <end position="284"/>
    </location>
</feature>
<dbReference type="RefSeq" id="WP_014403036.1">
    <property type="nucleotide sequence ID" value="NC_017033.1"/>
</dbReference>
<evidence type="ECO:0000313" key="8">
    <source>
        <dbReference type="EMBL" id="AFC86031.1"/>
    </source>
</evidence>
<dbReference type="PANTHER" id="PTHR32322:SF2">
    <property type="entry name" value="EAMA DOMAIN-CONTAINING PROTEIN"/>
    <property type="match status" value="1"/>
</dbReference>
<evidence type="ECO:0000256" key="4">
    <source>
        <dbReference type="ARBA" id="ARBA00022989"/>
    </source>
</evidence>
<dbReference type="EMBL" id="CP003350">
    <property type="protein sequence ID" value="AFC86031.1"/>
    <property type="molecule type" value="Genomic_DNA"/>
</dbReference>
<dbReference type="AlphaFoldDB" id="H8L6U5"/>
<evidence type="ECO:0000256" key="5">
    <source>
        <dbReference type="ARBA" id="ARBA00023136"/>
    </source>
</evidence>
<feature type="transmembrane region" description="Helical" evidence="6">
    <location>
        <begin position="44"/>
        <end position="63"/>
    </location>
</feature>
<dbReference type="Proteomes" id="UP000005234">
    <property type="component" value="Chromosome"/>
</dbReference>
<keyword evidence="4 6" id="KW-1133">Transmembrane helix</keyword>
<dbReference type="InterPro" id="IPR000620">
    <property type="entry name" value="EamA_dom"/>
</dbReference>
<dbReference type="InterPro" id="IPR037185">
    <property type="entry name" value="EmrE-like"/>
</dbReference>
<evidence type="ECO:0000256" key="1">
    <source>
        <dbReference type="ARBA" id="ARBA00004141"/>
    </source>
</evidence>
<feature type="domain" description="EamA" evidence="7">
    <location>
        <begin position="168"/>
        <end position="308"/>
    </location>
</feature>
<feature type="transmembrane region" description="Helical" evidence="6">
    <location>
        <begin position="135"/>
        <end position="154"/>
    </location>
</feature>
<comment type="similarity">
    <text evidence="2">Belongs to the EamA transporter family.</text>
</comment>
<feature type="transmembrane region" description="Helical" evidence="6">
    <location>
        <begin position="12"/>
        <end position="38"/>
    </location>
</feature>
<gene>
    <name evidence="8" type="ordered locus">Fraau_1616</name>
</gene>